<dbReference type="InterPro" id="IPR050194">
    <property type="entry name" value="Glycosyltransferase_grp1"/>
</dbReference>
<dbReference type="CDD" id="cd03801">
    <property type="entry name" value="GT4_PimA-like"/>
    <property type="match status" value="1"/>
</dbReference>
<dbReference type="AlphaFoldDB" id="A0A1R3VGZ6"/>
<dbReference type="Proteomes" id="UP000188388">
    <property type="component" value="Unassembled WGS sequence"/>
</dbReference>
<accession>A0A1R3VGZ6</accession>
<organism evidence="2 3">
    <name type="scientific">Mesorhizobium prunaredense</name>
    <dbReference type="NCBI Taxonomy" id="1631249"/>
    <lineage>
        <taxon>Bacteria</taxon>
        <taxon>Pseudomonadati</taxon>
        <taxon>Pseudomonadota</taxon>
        <taxon>Alphaproteobacteria</taxon>
        <taxon>Hyphomicrobiales</taxon>
        <taxon>Phyllobacteriaceae</taxon>
        <taxon>Mesorhizobium</taxon>
    </lineage>
</organism>
<keyword evidence="3" id="KW-1185">Reference proteome</keyword>
<gene>
    <name evidence="2" type="ORF">BQ8794_50222</name>
</gene>
<protein>
    <submittedName>
        <fullName evidence="2">Putative Glycosyl transferase, group 1</fullName>
    </submittedName>
</protein>
<feature type="domain" description="Glycosyl transferase family 1" evidence="1">
    <location>
        <begin position="202"/>
        <end position="369"/>
    </location>
</feature>
<dbReference type="STRING" id="1631249.BQ8794_50222"/>
<dbReference type="SUPFAM" id="SSF53756">
    <property type="entry name" value="UDP-Glycosyltransferase/glycogen phosphorylase"/>
    <property type="match status" value="1"/>
</dbReference>
<dbReference type="PANTHER" id="PTHR45947">
    <property type="entry name" value="SULFOQUINOVOSYL TRANSFERASE SQD2"/>
    <property type="match status" value="1"/>
</dbReference>
<proteinExistence type="predicted"/>
<sequence>MRVAIVASHPIQHFVPFYRAIAQIEGIDSKVMFCSTAGLKPYYDTVMGTEISWAMDLTSGYAHEFLPEADRMRESGRSHVRNPSVFAALSRFRPDAVVLYGYAQPTQRFALLWSKLHHKPSLMISDSFDSPRPASVSQTLRRGLLRVAFKAYSRMLTVGDRSEAMYRSYGVPSDKLFRTPFTIDEQAHLAAREGRKAANSKLRTQWGVSQDAVCFLAVGKLTERKRPMIIIDALKAALAQRPDLQGRLSVVVAGNGDQHDAIAKIASNNKLPVTLAGFVNVDRLPEFYAAADVLVHAAGYDPHPLTLSEAAAVGLPLLVSDSVGAIGPTDIAQPGRNTLPFAAGDSTDLAEKMIRLVDDADLRREMSEASMTIFDTGQNTAASVRGLRAALKSLTR</sequence>
<dbReference type="PANTHER" id="PTHR45947:SF3">
    <property type="entry name" value="SULFOQUINOVOSYL TRANSFERASE SQD2"/>
    <property type="match status" value="1"/>
</dbReference>
<dbReference type="Gene3D" id="3.40.50.2000">
    <property type="entry name" value="Glycogen Phosphorylase B"/>
    <property type="match status" value="1"/>
</dbReference>
<evidence type="ECO:0000259" key="1">
    <source>
        <dbReference type="Pfam" id="PF00534"/>
    </source>
</evidence>
<evidence type="ECO:0000313" key="3">
    <source>
        <dbReference type="Proteomes" id="UP000188388"/>
    </source>
</evidence>
<dbReference type="Pfam" id="PF00534">
    <property type="entry name" value="Glycos_transf_1"/>
    <property type="match status" value="1"/>
</dbReference>
<dbReference type="GO" id="GO:0016757">
    <property type="term" value="F:glycosyltransferase activity"/>
    <property type="evidence" value="ECO:0007669"/>
    <property type="project" value="InterPro"/>
</dbReference>
<evidence type="ECO:0000313" key="2">
    <source>
        <dbReference type="EMBL" id="SIT58120.1"/>
    </source>
</evidence>
<keyword evidence="2" id="KW-0808">Transferase</keyword>
<dbReference type="RefSeq" id="WP_077381239.1">
    <property type="nucleotide sequence ID" value="NZ_FTPD01000045.1"/>
</dbReference>
<dbReference type="InterPro" id="IPR001296">
    <property type="entry name" value="Glyco_trans_1"/>
</dbReference>
<name>A0A1R3VGZ6_9HYPH</name>
<dbReference type="EMBL" id="FTPD01000045">
    <property type="protein sequence ID" value="SIT58120.1"/>
    <property type="molecule type" value="Genomic_DNA"/>
</dbReference>
<reference evidence="3" key="1">
    <citation type="submission" date="2017-01" db="EMBL/GenBank/DDBJ databases">
        <authorList>
            <person name="Brunel B."/>
        </authorList>
    </citation>
    <scope>NUCLEOTIDE SEQUENCE [LARGE SCALE GENOMIC DNA]</scope>
</reference>